<proteinExistence type="predicted"/>
<protein>
    <submittedName>
        <fullName evidence="1">Uncharacterized protein</fullName>
    </submittedName>
</protein>
<sequence length="329" mass="35839">MNELEEPSKNVLLPQLVAADAASLPAGSFDMDGKLEFDFNECLNMEDDKLAAAAKGPFIPSEGLLTNKGSPRWKGLAATSAFRPAEPRKVTETQSTFDTDLNVADERILEGTGYHSSAEGKSSHKNDAHLTVGPMGTLFEVSLPQAKSSLKNVFSNSHGKDFDLNNGRAAEEPIGPNSHHVTRSRGLTSLCSLLFERTTLKWRIFLQAILPGSLSQQSANPLLQMLIRNLGRRLLLLRLSRWLHFSTQHSHLEPALPDMPLQFLLNVLVLVLPDISHNGGGVKSSRNFGGRRLNLNAGACVPNVEGRDKKMVIPSRTVHGINAGSVLRS</sequence>
<keyword evidence="2" id="KW-1185">Reference proteome</keyword>
<dbReference type="EMBL" id="BSYO01000017">
    <property type="protein sequence ID" value="GMH16803.1"/>
    <property type="molecule type" value="Genomic_DNA"/>
</dbReference>
<comment type="caution">
    <text evidence="1">The sequence shown here is derived from an EMBL/GenBank/DDBJ whole genome shotgun (WGS) entry which is preliminary data.</text>
</comment>
<dbReference type="AlphaFoldDB" id="A0AAD3SRQ9"/>
<reference evidence="1" key="1">
    <citation type="submission" date="2023-05" db="EMBL/GenBank/DDBJ databases">
        <title>Nepenthes gracilis genome sequencing.</title>
        <authorList>
            <person name="Fukushima K."/>
        </authorList>
    </citation>
    <scope>NUCLEOTIDE SEQUENCE</scope>
    <source>
        <strain evidence="1">SING2019-196</strain>
    </source>
</reference>
<organism evidence="1 2">
    <name type="scientific">Nepenthes gracilis</name>
    <name type="common">Slender pitcher plant</name>
    <dbReference type="NCBI Taxonomy" id="150966"/>
    <lineage>
        <taxon>Eukaryota</taxon>
        <taxon>Viridiplantae</taxon>
        <taxon>Streptophyta</taxon>
        <taxon>Embryophyta</taxon>
        <taxon>Tracheophyta</taxon>
        <taxon>Spermatophyta</taxon>
        <taxon>Magnoliopsida</taxon>
        <taxon>eudicotyledons</taxon>
        <taxon>Gunneridae</taxon>
        <taxon>Pentapetalae</taxon>
        <taxon>Caryophyllales</taxon>
        <taxon>Nepenthaceae</taxon>
        <taxon>Nepenthes</taxon>
    </lineage>
</organism>
<evidence type="ECO:0000313" key="2">
    <source>
        <dbReference type="Proteomes" id="UP001279734"/>
    </source>
</evidence>
<gene>
    <name evidence="1" type="ORF">Nepgr_018644</name>
</gene>
<name>A0AAD3SRQ9_NEPGR</name>
<accession>A0AAD3SRQ9</accession>
<dbReference type="Proteomes" id="UP001279734">
    <property type="component" value="Unassembled WGS sequence"/>
</dbReference>
<evidence type="ECO:0000313" key="1">
    <source>
        <dbReference type="EMBL" id="GMH16803.1"/>
    </source>
</evidence>
<dbReference type="PANTHER" id="PTHR46548:SF1">
    <property type="entry name" value="BAH AND TFIIS DOMAIN-CONTAINING PROTEIN-RELATED"/>
    <property type="match status" value="1"/>
</dbReference>
<dbReference type="PANTHER" id="PTHR46548">
    <property type="entry name" value="BAH AND TFIIS DOMAIN-CONTAINING PROTEIN-RELATED"/>
    <property type="match status" value="1"/>
</dbReference>